<evidence type="ECO:0000256" key="1">
    <source>
        <dbReference type="SAM" id="Coils"/>
    </source>
</evidence>
<evidence type="ECO:0000256" key="2">
    <source>
        <dbReference type="SAM" id="MobiDB-lite"/>
    </source>
</evidence>
<keyword evidence="1" id="KW-0175">Coiled coil</keyword>
<evidence type="ECO:0000313" key="4">
    <source>
        <dbReference type="Proteomes" id="UP000010471"/>
    </source>
</evidence>
<gene>
    <name evidence="3" type="ORF">Mic7113_1079</name>
</gene>
<keyword evidence="4" id="KW-1185">Reference proteome</keyword>
<feature type="region of interest" description="Disordered" evidence="2">
    <location>
        <begin position="334"/>
        <end position="366"/>
    </location>
</feature>
<dbReference type="Proteomes" id="UP000010471">
    <property type="component" value="Chromosome"/>
</dbReference>
<dbReference type="EMBL" id="CP003630">
    <property type="protein sequence ID" value="AFZ16973.1"/>
    <property type="molecule type" value="Genomic_DNA"/>
</dbReference>
<feature type="compositionally biased region" description="Polar residues" evidence="2">
    <location>
        <begin position="1"/>
        <end position="11"/>
    </location>
</feature>
<dbReference type="AlphaFoldDB" id="K9W9P2"/>
<dbReference type="OrthoDB" id="419021at2"/>
<dbReference type="KEGG" id="mic:Mic7113_1079"/>
<dbReference type="eggNOG" id="COG4372">
    <property type="taxonomic scope" value="Bacteria"/>
</dbReference>
<dbReference type="HOGENOM" id="CLU_040136_1_0_3"/>
<feature type="compositionally biased region" description="Basic and acidic residues" evidence="2">
    <location>
        <begin position="74"/>
        <end position="89"/>
    </location>
</feature>
<name>K9W9P2_9CYAN</name>
<reference evidence="3 4" key="1">
    <citation type="submission" date="2012-06" db="EMBL/GenBank/DDBJ databases">
        <title>Finished chromosome of genome of Microcoleus sp. PCC 7113.</title>
        <authorList>
            <consortium name="US DOE Joint Genome Institute"/>
            <person name="Gugger M."/>
            <person name="Coursin T."/>
            <person name="Rippka R."/>
            <person name="Tandeau De Marsac N."/>
            <person name="Huntemann M."/>
            <person name="Wei C.-L."/>
            <person name="Han J."/>
            <person name="Detter J.C."/>
            <person name="Han C."/>
            <person name="Tapia R."/>
            <person name="Chen A."/>
            <person name="Kyrpides N."/>
            <person name="Mavromatis K."/>
            <person name="Markowitz V."/>
            <person name="Szeto E."/>
            <person name="Ivanova N."/>
            <person name="Pagani I."/>
            <person name="Pati A."/>
            <person name="Goodwin L."/>
            <person name="Nordberg H.P."/>
            <person name="Cantor M.N."/>
            <person name="Hua S.X."/>
            <person name="Woyke T."/>
            <person name="Kerfeld C.A."/>
        </authorList>
    </citation>
    <scope>NUCLEOTIDE SEQUENCE [LARGE SCALE GENOMIC DNA]</scope>
    <source>
        <strain evidence="3 4">PCC 7113</strain>
    </source>
</reference>
<feature type="compositionally biased region" description="Polar residues" evidence="2">
    <location>
        <begin position="343"/>
        <end position="354"/>
    </location>
</feature>
<dbReference type="STRING" id="1173027.Mic7113_1079"/>
<feature type="compositionally biased region" description="Acidic residues" evidence="2">
    <location>
        <begin position="357"/>
        <end position="366"/>
    </location>
</feature>
<proteinExistence type="predicted"/>
<evidence type="ECO:0000313" key="3">
    <source>
        <dbReference type="EMBL" id="AFZ16973.1"/>
    </source>
</evidence>
<feature type="coiled-coil region" evidence="1">
    <location>
        <begin position="177"/>
        <end position="211"/>
    </location>
</feature>
<feature type="region of interest" description="Disordered" evidence="2">
    <location>
        <begin position="1"/>
        <end position="38"/>
    </location>
</feature>
<feature type="region of interest" description="Disordered" evidence="2">
    <location>
        <begin position="50"/>
        <end position="89"/>
    </location>
</feature>
<protein>
    <submittedName>
        <fullName evidence="3">Uncharacterized protein</fullName>
    </submittedName>
</protein>
<accession>K9W9P2</accession>
<organism evidence="3 4">
    <name type="scientific">Allocoleopsis franciscana PCC 7113</name>
    <dbReference type="NCBI Taxonomy" id="1173027"/>
    <lineage>
        <taxon>Bacteria</taxon>
        <taxon>Bacillati</taxon>
        <taxon>Cyanobacteriota</taxon>
        <taxon>Cyanophyceae</taxon>
        <taxon>Coleofasciculales</taxon>
        <taxon>Coleofasciculaceae</taxon>
        <taxon>Allocoleopsis</taxon>
        <taxon>Allocoleopsis franciscana</taxon>
    </lineage>
</organism>
<feature type="compositionally biased region" description="Acidic residues" evidence="2">
    <location>
        <begin position="421"/>
        <end position="432"/>
    </location>
</feature>
<feature type="region of interest" description="Disordered" evidence="2">
    <location>
        <begin position="419"/>
        <end position="440"/>
    </location>
</feature>
<sequence>MSEAETPNNQPLPEPTASMEDSAADVPEGSGASTQSQIVRLSDLRNFIDVVPASEPDSPDESEVQSLASSTVEVDEHSADTPDAEGSLRRSNDADWFALAQKMRQRNHRLHEQVAQLRQALKEKQEALHQELTRAHDRELLIVQQAEDMNTVQEQLARLFHALESSHQAAVRQQLLIETLSEQLQGSQERIAQLERECALTQQRYNEQSHQLMQEVNTSRELRSRLHRQQQQTLQFKTALEKSLDMTNANPLSGQQPPQRGTLISLIHKAQPIQPWSAEQELVQEPSEFEPLWSRPIAIEPPSVEPFVAAKPWEESSENVGVTSEQPTLSLLRRQEEHRSASVDVSSAAPTQIEVSPEQDSDASELELEQQLLDEMSSLAEASGLSEVQSDLAEDQVSLTLELDRNPEPEKAEEFAFSSIDTEDYWSPEDTETQYTEVEAQDEDDWETYANDELEPSKDVVLPPSNWPSPTLYPLRTPKRRKSLAAIDLPSFPRFEPS</sequence>
<feature type="coiled-coil region" evidence="1">
    <location>
        <begin position="100"/>
        <end position="138"/>
    </location>
</feature>
<dbReference type="RefSeq" id="WP_015181133.1">
    <property type="nucleotide sequence ID" value="NC_019738.1"/>
</dbReference>